<keyword evidence="1" id="KW-0472">Membrane</keyword>
<dbReference type="AlphaFoldDB" id="A0ABD6A2Y8"/>
<feature type="transmembrane region" description="Helical" evidence="1">
    <location>
        <begin position="72"/>
        <end position="93"/>
    </location>
</feature>
<gene>
    <name evidence="2" type="ORF">ACFQKE_17765</name>
</gene>
<comment type="caution">
    <text evidence="2">The sequence shown here is derived from an EMBL/GenBank/DDBJ whole genome shotgun (WGS) entry which is preliminary data.</text>
</comment>
<name>A0ABD6A2Y8_9EURY</name>
<reference evidence="2 3" key="1">
    <citation type="journal article" date="2019" name="Int. J. Syst. Evol. Microbiol.">
        <title>The Global Catalogue of Microorganisms (GCM) 10K type strain sequencing project: providing services to taxonomists for standard genome sequencing and annotation.</title>
        <authorList>
            <consortium name="The Broad Institute Genomics Platform"/>
            <consortium name="The Broad Institute Genome Sequencing Center for Infectious Disease"/>
            <person name="Wu L."/>
            <person name="Ma J."/>
        </authorList>
    </citation>
    <scope>NUCLEOTIDE SEQUENCE [LARGE SCALE GENOMIC DNA]</scope>
    <source>
        <strain evidence="2 3">GX21</strain>
    </source>
</reference>
<feature type="transmembrane region" description="Helical" evidence="1">
    <location>
        <begin position="113"/>
        <end position="134"/>
    </location>
</feature>
<proteinExistence type="predicted"/>
<dbReference type="GeneID" id="96955398"/>
<dbReference type="Proteomes" id="UP001596434">
    <property type="component" value="Unassembled WGS sequence"/>
</dbReference>
<keyword evidence="1" id="KW-0812">Transmembrane</keyword>
<organism evidence="2 3">
    <name type="scientific">Haloplanus litoreus</name>
    <dbReference type="NCBI Taxonomy" id="767515"/>
    <lineage>
        <taxon>Archaea</taxon>
        <taxon>Methanobacteriati</taxon>
        <taxon>Methanobacteriota</taxon>
        <taxon>Stenosarchaea group</taxon>
        <taxon>Halobacteria</taxon>
        <taxon>Halobacteriales</taxon>
        <taxon>Haloferacaceae</taxon>
        <taxon>Haloplanus</taxon>
    </lineage>
</organism>
<feature type="transmembrane region" description="Helical" evidence="1">
    <location>
        <begin position="47"/>
        <end position="65"/>
    </location>
</feature>
<accession>A0ABD6A2Y8</accession>
<evidence type="ECO:0000313" key="3">
    <source>
        <dbReference type="Proteomes" id="UP001596434"/>
    </source>
</evidence>
<feature type="transmembrane region" description="Helical" evidence="1">
    <location>
        <begin position="20"/>
        <end position="41"/>
    </location>
</feature>
<keyword evidence="3" id="KW-1185">Reference proteome</keyword>
<keyword evidence="1" id="KW-1133">Transmembrane helix</keyword>
<protein>
    <submittedName>
        <fullName evidence="2">Uncharacterized protein</fullName>
    </submittedName>
</protein>
<dbReference type="EMBL" id="JBHTAT010000004">
    <property type="protein sequence ID" value="MFC7257109.1"/>
    <property type="molecule type" value="Genomic_DNA"/>
</dbReference>
<sequence>MVPLRRVLVGRPRSRFQWVIDVLVILTILTGTFGAYALGLFQVSGGVIVLPAAATLVGFVVAVGVGARHSGLVVAWLGLFAAYIGFRADWAFLGLSSHSLGGKFAFLFDPVGLAVLGVATLIIGTVGFAVGYLGRSSIERLRGKALSQQTRD</sequence>
<dbReference type="RefSeq" id="WP_340696346.1">
    <property type="nucleotide sequence ID" value="NZ_JBHTAT010000004.1"/>
</dbReference>
<evidence type="ECO:0000313" key="2">
    <source>
        <dbReference type="EMBL" id="MFC7257109.1"/>
    </source>
</evidence>
<evidence type="ECO:0000256" key="1">
    <source>
        <dbReference type="SAM" id="Phobius"/>
    </source>
</evidence>